<reference evidence="2" key="2">
    <citation type="submission" date="2025-09" db="UniProtKB">
        <authorList>
            <consortium name="Ensembl"/>
        </authorList>
    </citation>
    <scope>IDENTIFICATION</scope>
</reference>
<organism evidence="2 3">
    <name type="scientific">Eptatretus burgeri</name>
    <name type="common">Inshore hagfish</name>
    <dbReference type="NCBI Taxonomy" id="7764"/>
    <lineage>
        <taxon>Eukaryota</taxon>
        <taxon>Metazoa</taxon>
        <taxon>Chordata</taxon>
        <taxon>Craniata</taxon>
        <taxon>Vertebrata</taxon>
        <taxon>Cyclostomata</taxon>
        <taxon>Myxini</taxon>
        <taxon>Myxiniformes</taxon>
        <taxon>Myxinidae</taxon>
        <taxon>Eptatretinae</taxon>
        <taxon>Eptatretus</taxon>
    </lineage>
</organism>
<dbReference type="PANTHER" id="PTHR34761">
    <property type="entry name" value="NUCLEOLUS AND NEURAL PROGENITOR PROTEIN"/>
    <property type="match status" value="1"/>
</dbReference>
<protein>
    <recommendedName>
        <fullName evidence="1">Nucleolus and neural progenitor protein-like N-terminal domain-containing protein</fullName>
    </recommendedName>
</protein>
<dbReference type="InterPro" id="IPR052835">
    <property type="entry name" value="Nepro"/>
</dbReference>
<dbReference type="Ensembl" id="ENSEBUT00000001857.1">
    <property type="protein sequence ID" value="ENSEBUP00000001529.1"/>
    <property type="gene ID" value="ENSEBUG00000001307.1"/>
</dbReference>
<sequence>MVVRDLRRFSAMHLDHWLRRLKISCQSIPESDDGCSLKVPDEHWLEWLLFRTMGASQLLVHTLGMISRAFILTVQHLSLNEHVQLNVILTCTLSRLRIFLRVLFHRLLALYEAAHHARACLLICQHSSPSNPKTFPINLKVWLGPKANSILSDKPKEEAAVSALDRLFHQPNPKFIIPNEDELAGFVEPLQEINCAEQPSRGNSDEPALSNPKDVIQPMKVLKRMDTHKVLKRAARSDEPLRESNGNDVHGSPLLNLNCLRAAASFGALLEQLSAVVAERRRWKIDAVTMRSLRAKMLKCRHFIHLENLGYKLLKKLNLFRASTCKLLSHIPQEVTAKQCDLPRQRGHRLLTNDPSNVQDHSVKAPVVATVKNHLSVKPTTHLATFSNIHSPVPLTYLPSLDIDDIFAAIE</sequence>
<dbReference type="Pfam" id="PF14780">
    <property type="entry name" value="NEPRO_N"/>
    <property type="match status" value="1"/>
</dbReference>
<dbReference type="InterPro" id="IPR027951">
    <property type="entry name" value="Nepro_N"/>
</dbReference>
<feature type="domain" description="Nucleolus and neural progenitor protein-like N-terminal" evidence="1">
    <location>
        <begin position="5"/>
        <end position="113"/>
    </location>
</feature>
<dbReference type="Proteomes" id="UP000694388">
    <property type="component" value="Unplaced"/>
</dbReference>
<evidence type="ECO:0000259" key="1">
    <source>
        <dbReference type="Pfam" id="PF14780"/>
    </source>
</evidence>
<dbReference type="GeneTree" id="ENSGT01010000223186"/>
<evidence type="ECO:0000313" key="2">
    <source>
        <dbReference type="Ensembl" id="ENSEBUP00000001529.1"/>
    </source>
</evidence>
<dbReference type="GO" id="GO:0045747">
    <property type="term" value="P:positive regulation of Notch signaling pathway"/>
    <property type="evidence" value="ECO:0007669"/>
    <property type="project" value="TreeGrafter"/>
</dbReference>
<dbReference type="AlphaFoldDB" id="A0A8C4NF19"/>
<name>A0A8C4NF19_EPTBU</name>
<accession>A0A8C4NF19</accession>
<dbReference type="GO" id="GO:0005634">
    <property type="term" value="C:nucleus"/>
    <property type="evidence" value="ECO:0007669"/>
    <property type="project" value="TreeGrafter"/>
</dbReference>
<evidence type="ECO:0000313" key="3">
    <source>
        <dbReference type="Proteomes" id="UP000694388"/>
    </source>
</evidence>
<proteinExistence type="predicted"/>
<keyword evidence="3" id="KW-1185">Reference proteome</keyword>
<dbReference type="PANTHER" id="PTHR34761:SF1">
    <property type="entry name" value="NUCLEOLUS AND NEURAL PROGENITOR PROTEIN"/>
    <property type="match status" value="1"/>
</dbReference>
<reference evidence="2" key="1">
    <citation type="submission" date="2025-08" db="UniProtKB">
        <authorList>
            <consortium name="Ensembl"/>
        </authorList>
    </citation>
    <scope>IDENTIFICATION</scope>
</reference>